<dbReference type="InterPro" id="IPR009936">
    <property type="entry name" value="DUF1468"/>
</dbReference>
<evidence type="ECO:0000256" key="1">
    <source>
        <dbReference type="SAM" id="Phobius"/>
    </source>
</evidence>
<dbReference type="RefSeq" id="WP_150964552.1">
    <property type="nucleotide sequence ID" value="NZ_VZZJ01000012.1"/>
</dbReference>
<feature type="transmembrane region" description="Helical" evidence="1">
    <location>
        <begin position="181"/>
        <end position="200"/>
    </location>
</feature>
<reference evidence="3 4" key="1">
    <citation type="submission" date="2019-09" db="EMBL/GenBank/DDBJ databases">
        <title>YIM 132548 draft genome.</title>
        <authorList>
            <person name="Jiang L."/>
        </authorList>
    </citation>
    <scope>NUCLEOTIDE SEQUENCE [LARGE SCALE GENOMIC DNA]</scope>
    <source>
        <strain evidence="3 4">YIM 132548</strain>
    </source>
</reference>
<evidence type="ECO:0000313" key="4">
    <source>
        <dbReference type="Proteomes" id="UP000441523"/>
    </source>
</evidence>
<accession>A0A6N6MN32</accession>
<dbReference type="Pfam" id="PF07331">
    <property type="entry name" value="TctB"/>
    <property type="match status" value="1"/>
</dbReference>
<sequence length="218" mass="22289">MDEPLHGSGHTRIRGPQPLAAGLGLVGLGLLGVWAGSDLPQGSMRAMGPGFLPRWLSVGITLCGLALAASGLLRDGQRLPSIALRGPAVVMLAILAFALTIRPVAVGPLTTPGLGLIVAGPLAILLAGYASPEARFRELVILALFLTAGCMLLFGDLLNLPIPIFPAFVLEALSGSVSPRLLLRAVAAGLGLTGLGLLAIGRGTRRRAVDVVPHSITT</sequence>
<feature type="transmembrane region" description="Helical" evidence="1">
    <location>
        <begin position="113"/>
        <end position="132"/>
    </location>
</feature>
<dbReference type="AlphaFoldDB" id="A0A6N6MN32"/>
<organism evidence="3 4">
    <name type="scientific">Methylobacterium planeticum</name>
    <dbReference type="NCBI Taxonomy" id="2615211"/>
    <lineage>
        <taxon>Bacteria</taxon>
        <taxon>Pseudomonadati</taxon>
        <taxon>Pseudomonadota</taxon>
        <taxon>Alphaproteobacteria</taxon>
        <taxon>Hyphomicrobiales</taxon>
        <taxon>Methylobacteriaceae</taxon>
        <taxon>Methylobacterium</taxon>
    </lineage>
</organism>
<feature type="transmembrane region" description="Helical" evidence="1">
    <location>
        <begin position="82"/>
        <end position="101"/>
    </location>
</feature>
<dbReference type="EMBL" id="VZZJ01000012">
    <property type="protein sequence ID" value="KAB1072662.1"/>
    <property type="molecule type" value="Genomic_DNA"/>
</dbReference>
<feature type="transmembrane region" description="Helical" evidence="1">
    <location>
        <begin position="55"/>
        <end position="73"/>
    </location>
</feature>
<protein>
    <submittedName>
        <fullName evidence="3">Tripartite tricarboxylate transporter TctB family protein</fullName>
    </submittedName>
</protein>
<dbReference type="Proteomes" id="UP000441523">
    <property type="component" value="Unassembled WGS sequence"/>
</dbReference>
<keyword evidence="1" id="KW-0812">Transmembrane</keyword>
<keyword evidence="4" id="KW-1185">Reference proteome</keyword>
<evidence type="ECO:0000259" key="2">
    <source>
        <dbReference type="Pfam" id="PF07331"/>
    </source>
</evidence>
<proteinExistence type="predicted"/>
<keyword evidence="1" id="KW-0472">Membrane</keyword>
<feature type="transmembrane region" description="Helical" evidence="1">
    <location>
        <begin position="139"/>
        <end position="161"/>
    </location>
</feature>
<keyword evidence="1" id="KW-1133">Transmembrane helix</keyword>
<gene>
    <name evidence="3" type="ORF">F6X51_15365</name>
</gene>
<feature type="domain" description="DUF1468" evidence="2">
    <location>
        <begin position="20"/>
        <end position="163"/>
    </location>
</feature>
<comment type="caution">
    <text evidence="3">The sequence shown here is derived from an EMBL/GenBank/DDBJ whole genome shotgun (WGS) entry which is preliminary data.</text>
</comment>
<feature type="transmembrane region" description="Helical" evidence="1">
    <location>
        <begin position="18"/>
        <end position="35"/>
    </location>
</feature>
<evidence type="ECO:0000313" key="3">
    <source>
        <dbReference type="EMBL" id="KAB1072662.1"/>
    </source>
</evidence>
<name>A0A6N6MN32_9HYPH</name>